<name>A0A7W7VXN6_KITKI</name>
<keyword evidence="3" id="KW-1185">Reference proteome</keyword>
<keyword evidence="1" id="KW-0472">Membrane</keyword>
<dbReference type="RefSeq" id="WP_184938367.1">
    <property type="nucleotide sequence ID" value="NZ_JACHJV010000001.1"/>
</dbReference>
<dbReference type="EMBL" id="JACHJV010000001">
    <property type="protein sequence ID" value="MBB4925844.1"/>
    <property type="molecule type" value="Genomic_DNA"/>
</dbReference>
<keyword evidence="1" id="KW-0812">Transmembrane</keyword>
<evidence type="ECO:0000256" key="1">
    <source>
        <dbReference type="SAM" id="Phobius"/>
    </source>
</evidence>
<evidence type="ECO:0000313" key="2">
    <source>
        <dbReference type="EMBL" id="MBB4925844.1"/>
    </source>
</evidence>
<proteinExistence type="predicted"/>
<dbReference type="AlphaFoldDB" id="A0A7W7VXN6"/>
<reference evidence="2 3" key="1">
    <citation type="submission" date="2020-08" db="EMBL/GenBank/DDBJ databases">
        <title>Sequencing the genomes of 1000 actinobacteria strains.</title>
        <authorList>
            <person name="Klenk H.-P."/>
        </authorList>
    </citation>
    <scope>NUCLEOTIDE SEQUENCE [LARGE SCALE GENOMIC DNA]</scope>
    <source>
        <strain evidence="2 3">DSM 41654</strain>
    </source>
</reference>
<organism evidence="2 3">
    <name type="scientific">Kitasatospora kifunensis</name>
    <name type="common">Streptomyces kifunensis</name>
    <dbReference type="NCBI Taxonomy" id="58351"/>
    <lineage>
        <taxon>Bacteria</taxon>
        <taxon>Bacillati</taxon>
        <taxon>Actinomycetota</taxon>
        <taxon>Actinomycetes</taxon>
        <taxon>Kitasatosporales</taxon>
        <taxon>Streptomycetaceae</taxon>
        <taxon>Kitasatospora</taxon>
    </lineage>
</organism>
<accession>A0A7W7VXN6</accession>
<protein>
    <submittedName>
        <fullName evidence="2">Uncharacterized protein</fullName>
    </submittedName>
</protein>
<keyword evidence="1" id="KW-1133">Transmembrane helix</keyword>
<dbReference type="Proteomes" id="UP000540506">
    <property type="component" value="Unassembled WGS sequence"/>
</dbReference>
<comment type="caution">
    <text evidence="2">The sequence shown here is derived from an EMBL/GenBank/DDBJ whole genome shotgun (WGS) entry which is preliminary data.</text>
</comment>
<sequence length="55" mass="5095">MVGTAPSPAPTAPAHGGPAFTGAAGVIPLTVGGVLLPGAGAGIVIAVRRRAARPA</sequence>
<gene>
    <name evidence="2" type="ORF">FHR34_004837</name>
</gene>
<feature type="transmembrane region" description="Helical" evidence="1">
    <location>
        <begin position="20"/>
        <end position="47"/>
    </location>
</feature>
<evidence type="ECO:0000313" key="3">
    <source>
        <dbReference type="Proteomes" id="UP000540506"/>
    </source>
</evidence>